<accession>A0A8T4L722</accession>
<dbReference type="EC" id="2.1.1.206" evidence="5 14"/>
<sequence>MPPKDVIVLRYGHRPYRDQRVTTHCCLVARAFGASKILVEGETDPVLLETVKSVNATWGQGIEVGFCPAWKPVLRGLKMEGYAIVHLTMYGLELEKTMPKIRNARRVCVVIGSQKVERGVYELADWNLAVGSTPHSEIAALAVFLHELFKGRELRTGFAGARLAIQPNACGKQVVRADR</sequence>
<dbReference type="PANTHER" id="PTHR42197">
    <property type="entry name" value="TRNA (CYTIDINE(56)-2'-O)-METHYLTRANSFERASE"/>
    <property type="match status" value="1"/>
</dbReference>
<evidence type="ECO:0000256" key="9">
    <source>
        <dbReference type="ARBA" id="ARBA00022679"/>
    </source>
</evidence>
<dbReference type="GO" id="GO:0005737">
    <property type="term" value="C:cytoplasm"/>
    <property type="evidence" value="ECO:0007669"/>
    <property type="project" value="UniProtKB-SubCell"/>
</dbReference>
<dbReference type="PIRSF" id="PIRSF016123">
    <property type="entry name" value="UCP016123"/>
    <property type="match status" value="1"/>
</dbReference>
<evidence type="ECO:0000256" key="3">
    <source>
        <dbReference type="ARBA" id="ARBA00010324"/>
    </source>
</evidence>
<feature type="binding site" evidence="14">
    <location>
        <position position="87"/>
    </location>
    <ligand>
        <name>S-adenosyl-L-methionine</name>
        <dbReference type="ChEBI" id="CHEBI:59789"/>
    </ligand>
</feature>
<evidence type="ECO:0000256" key="2">
    <source>
        <dbReference type="ARBA" id="ARBA00004496"/>
    </source>
</evidence>
<keyword evidence="10 14" id="KW-0949">S-adenosyl-L-methionine</keyword>
<comment type="subcellular location">
    <subcellularLocation>
        <location evidence="2 14">Cytoplasm</location>
    </subcellularLocation>
</comment>
<comment type="function">
    <text evidence="1 14">Specifically catalyzes the AdoMet-dependent 2'-O-ribose methylation of cytidine at position 56 in tRNAs.</text>
</comment>
<reference evidence="15" key="2">
    <citation type="submission" date="2021-05" db="EMBL/GenBank/DDBJ databases">
        <title>Protein family content uncovers lineage relationships and bacterial pathway maintenance mechanisms in DPANN archaea.</title>
        <authorList>
            <person name="Castelle C.J."/>
            <person name="Meheust R."/>
            <person name="Jaffe A.L."/>
            <person name="Seitz K."/>
            <person name="Gong X."/>
            <person name="Baker B.J."/>
            <person name="Banfield J.F."/>
        </authorList>
    </citation>
    <scope>NUCLEOTIDE SEQUENCE</scope>
    <source>
        <strain evidence="15">RIFCSPLOWO2_01_FULL_58_19</strain>
    </source>
</reference>
<dbReference type="InterPro" id="IPR002845">
    <property type="entry name" value="tRNA_mtfrase_aTrm56"/>
</dbReference>
<evidence type="ECO:0000313" key="15">
    <source>
        <dbReference type="EMBL" id="MBS3062691.1"/>
    </source>
</evidence>
<dbReference type="Proteomes" id="UP000678237">
    <property type="component" value="Unassembled WGS sequence"/>
</dbReference>
<dbReference type="PANTHER" id="PTHR42197:SF1">
    <property type="entry name" value="TRNA (CYTIDINE(56)-2'-O)-METHYLTRANSFERASE"/>
    <property type="match status" value="1"/>
</dbReference>
<evidence type="ECO:0000256" key="8">
    <source>
        <dbReference type="ARBA" id="ARBA00022603"/>
    </source>
</evidence>
<comment type="caution">
    <text evidence="14">Lacks conserved residue(s) required for the propagation of feature annotation.</text>
</comment>
<dbReference type="AlphaFoldDB" id="A0A8T4L722"/>
<name>A0A8T4L722_9ARCH</name>
<evidence type="ECO:0000256" key="5">
    <source>
        <dbReference type="ARBA" id="ARBA00012624"/>
    </source>
</evidence>
<evidence type="ECO:0000256" key="10">
    <source>
        <dbReference type="ARBA" id="ARBA00022691"/>
    </source>
</evidence>
<comment type="catalytic activity">
    <reaction evidence="13 14">
        <text>cytidine(56) in tRNA + S-adenosyl-L-methionine = 2'-O-methylcytidine(56) in tRNA + S-adenosyl-L-homocysteine + H(+)</text>
        <dbReference type="Rhea" id="RHEA:42968"/>
        <dbReference type="Rhea" id="RHEA-COMP:10308"/>
        <dbReference type="Rhea" id="RHEA-COMP:10309"/>
        <dbReference type="ChEBI" id="CHEBI:15378"/>
        <dbReference type="ChEBI" id="CHEBI:57856"/>
        <dbReference type="ChEBI" id="CHEBI:59789"/>
        <dbReference type="ChEBI" id="CHEBI:74495"/>
        <dbReference type="ChEBI" id="CHEBI:82748"/>
        <dbReference type="EC" id="2.1.1.206"/>
    </reaction>
</comment>
<dbReference type="HAMAP" id="MF_00077">
    <property type="entry name" value="tRNA_methyltr_aTrm56"/>
    <property type="match status" value="1"/>
</dbReference>
<keyword evidence="7 14" id="KW-0963">Cytoplasm</keyword>
<gene>
    <name evidence="15" type="ORF">J4203_02370</name>
</gene>
<evidence type="ECO:0000313" key="16">
    <source>
        <dbReference type="Proteomes" id="UP000678237"/>
    </source>
</evidence>
<dbReference type="InterPro" id="IPR029026">
    <property type="entry name" value="tRNA_m1G_MTases_N"/>
</dbReference>
<dbReference type="GO" id="GO:0002128">
    <property type="term" value="P:tRNA nucleoside ribose methylation"/>
    <property type="evidence" value="ECO:0007669"/>
    <property type="project" value="UniProtKB-UniRule"/>
</dbReference>
<evidence type="ECO:0000256" key="4">
    <source>
        <dbReference type="ARBA" id="ARBA00011738"/>
    </source>
</evidence>
<proteinExistence type="inferred from homology"/>
<evidence type="ECO:0000256" key="12">
    <source>
        <dbReference type="ARBA" id="ARBA00029826"/>
    </source>
</evidence>
<evidence type="ECO:0000256" key="1">
    <source>
        <dbReference type="ARBA" id="ARBA00003959"/>
    </source>
</evidence>
<dbReference type="Pfam" id="PF01994">
    <property type="entry name" value="Trm56"/>
    <property type="match status" value="1"/>
</dbReference>
<keyword evidence="11 14" id="KW-0819">tRNA processing</keyword>
<dbReference type="EMBL" id="JAGVWE010000002">
    <property type="protein sequence ID" value="MBS3062691.1"/>
    <property type="molecule type" value="Genomic_DNA"/>
</dbReference>
<evidence type="ECO:0000256" key="14">
    <source>
        <dbReference type="HAMAP-Rule" id="MF_00077"/>
    </source>
</evidence>
<comment type="subunit">
    <text evidence="4 14">Homodimer.</text>
</comment>
<keyword evidence="8 14" id="KW-0489">Methyltransferase</keyword>
<dbReference type="SUPFAM" id="SSF75217">
    <property type="entry name" value="alpha/beta knot"/>
    <property type="match status" value="1"/>
</dbReference>
<dbReference type="Gene3D" id="3.40.1280.10">
    <property type="match status" value="1"/>
</dbReference>
<comment type="caution">
    <text evidence="15">The sequence shown here is derived from an EMBL/GenBank/DDBJ whole genome shotgun (WGS) entry which is preliminary data.</text>
</comment>
<comment type="similarity">
    <text evidence="3 14">Belongs to the aTrm56 family.</text>
</comment>
<evidence type="ECO:0000256" key="7">
    <source>
        <dbReference type="ARBA" id="ARBA00022490"/>
    </source>
</evidence>
<dbReference type="InterPro" id="IPR029028">
    <property type="entry name" value="Alpha/beta_knot_MTases"/>
</dbReference>
<keyword evidence="9 14" id="KW-0808">Transferase</keyword>
<reference evidence="15" key="1">
    <citation type="submission" date="2021-03" db="EMBL/GenBank/DDBJ databases">
        <authorList>
            <person name="Jaffe A."/>
        </authorList>
    </citation>
    <scope>NUCLEOTIDE SEQUENCE</scope>
    <source>
        <strain evidence="15">RIFCSPLOWO2_01_FULL_58_19</strain>
    </source>
</reference>
<evidence type="ECO:0000256" key="11">
    <source>
        <dbReference type="ARBA" id="ARBA00022694"/>
    </source>
</evidence>
<evidence type="ECO:0000256" key="6">
    <source>
        <dbReference type="ARBA" id="ARBA00013709"/>
    </source>
</evidence>
<organism evidence="15 16">
    <name type="scientific">Candidatus Iainarchaeum sp</name>
    <dbReference type="NCBI Taxonomy" id="3101447"/>
    <lineage>
        <taxon>Archaea</taxon>
        <taxon>Candidatus Iainarchaeota</taxon>
        <taxon>Candidatus Iainarchaeia</taxon>
        <taxon>Candidatus Iainarchaeales</taxon>
        <taxon>Candidatus Iainarchaeaceae</taxon>
        <taxon>Candidatus Iainarchaeum</taxon>
    </lineage>
</organism>
<dbReference type="GO" id="GO:0106059">
    <property type="term" value="F:tRNA (cytidine(56)-2'-O)-methyltransferase activity"/>
    <property type="evidence" value="ECO:0007669"/>
    <property type="project" value="UniProtKB-EC"/>
</dbReference>
<evidence type="ECO:0000256" key="13">
    <source>
        <dbReference type="ARBA" id="ARBA00047792"/>
    </source>
</evidence>
<protein>
    <recommendedName>
        <fullName evidence="6 14">tRNA (cytidine(56)-2'-O)-methyltransferase</fullName>
        <ecNumber evidence="5 14">2.1.1.206</ecNumber>
    </recommendedName>
    <alternativeName>
        <fullName evidence="12 14">tRNA ribose 2'-O-methyltransferase aTrm56</fullName>
    </alternativeName>
</protein>